<dbReference type="InterPro" id="IPR012337">
    <property type="entry name" value="RNaseH-like_sf"/>
</dbReference>
<dbReference type="InterPro" id="IPR036397">
    <property type="entry name" value="RNaseH_sf"/>
</dbReference>
<dbReference type="SUPFAM" id="SSF53098">
    <property type="entry name" value="Ribonuclease H-like"/>
    <property type="match status" value="1"/>
</dbReference>
<dbReference type="PROSITE" id="PS50879">
    <property type="entry name" value="RNASE_H_1"/>
    <property type="match status" value="1"/>
</dbReference>
<evidence type="ECO:0000256" key="2">
    <source>
        <dbReference type="ARBA" id="ARBA00005300"/>
    </source>
</evidence>
<evidence type="ECO:0000256" key="1">
    <source>
        <dbReference type="ARBA" id="ARBA00000077"/>
    </source>
</evidence>
<dbReference type="Pfam" id="PF00075">
    <property type="entry name" value="RNase_H"/>
    <property type="match status" value="1"/>
</dbReference>
<dbReference type="EC" id="3.1.26.4" evidence="3"/>
<proteinExistence type="inferred from homology"/>
<dbReference type="PANTHER" id="PTHR10642:SF26">
    <property type="entry name" value="RIBONUCLEASE H1"/>
    <property type="match status" value="1"/>
</dbReference>
<organism evidence="10 11">
    <name type="scientific">Parastrongyloides trichosuri</name>
    <name type="common">Possum-specific nematode worm</name>
    <dbReference type="NCBI Taxonomy" id="131310"/>
    <lineage>
        <taxon>Eukaryota</taxon>
        <taxon>Metazoa</taxon>
        <taxon>Ecdysozoa</taxon>
        <taxon>Nematoda</taxon>
        <taxon>Chromadorea</taxon>
        <taxon>Rhabditida</taxon>
        <taxon>Tylenchina</taxon>
        <taxon>Panagrolaimomorpha</taxon>
        <taxon>Strongyloidoidea</taxon>
        <taxon>Strongyloididae</taxon>
        <taxon>Parastrongyloides</taxon>
    </lineage>
</organism>
<keyword evidence="10" id="KW-1185">Reference proteome</keyword>
<name>A0A0N4Z667_PARTI</name>
<dbReference type="GO" id="GO:0043137">
    <property type="term" value="P:DNA replication, removal of RNA primer"/>
    <property type="evidence" value="ECO:0007669"/>
    <property type="project" value="TreeGrafter"/>
</dbReference>
<evidence type="ECO:0000259" key="9">
    <source>
        <dbReference type="PROSITE" id="PS50879"/>
    </source>
</evidence>
<keyword evidence="5" id="KW-0479">Metal-binding</keyword>
<evidence type="ECO:0000256" key="5">
    <source>
        <dbReference type="ARBA" id="ARBA00022723"/>
    </source>
</evidence>
<dbReference type="Gene3D" id="3.30.420.10">
    <property type="entry name" value="Ribonuclease H-like superfamily/Ribonuclease H"/>
    <property type="match status" value="1"/>
</dbReference>
<evidence type="ECO:0000256" key="3">
    <source>
        <dbReference type="ARBA" id="ARBA00012180"/>
    </source>
</evidence>
<feature type="domain" description="RNase H type-1" evidence="9">
    <location>
        <begin position="138"/>
        <end position="271"/>
    </location>
</feature>
<dbReference type="GO" id="GO:0004523">
    <property type="term" value="F:RNA-DNA hybrid ribonuclease activity"/>
    <property type="evidence" value="ECO:0007669"/>
    <property type="project" value="UniProtKB-EC"/>
</dbReference>
<dbReference type="GO" id="GO:0003676">
    <property type="term" value="F:nucleic acid binding"/>
    <property type="evidence" value="ECO:0007669"/>
    <property type="project" value="InterPro"/>
</dbReference>
<dbReference type="InterPro" id="IPR002156">
    <property type="entry name" value="RNaseH_domain"/>
</dbReference>
<dbReference type="PANTHER" id="PTHR10642">
    <property type="entry name" value="RIBONUCLEASE H1"/>
    <property type="match status" value="1"/>
</dbReference>
<keyword evidence="6" id="KW-0255">Endonuclease</keyword>
<keyword evidence="7" id="KW-0378">Hydrolase</keyword>
<sequence length="334" mass="38095">MSSNLFNFYGKTSQVGNSIILQLTTRNYHSRTDGIKDIPARLSRWNDAQKYKSTHNRGRSQFLKNRKSIKKLKINNPNTNMLQTPKLIQNNNYSNNNLIPYNEPIGHVSRLQNYTGISTKDEPINSTISHLTDEHIFQDNEIVAYTDASYIPGRPAGIGIYFGENHKLNTSCILENVYNSCEAEIKAAEIALLKLAAYGIKENQPIIIRTDFMGIIHSMNNGNNGRFSKDYERLRSLASLFPGGVTFEWIRSHEGEYGNEMADYLAKTATRARSRSHPVKGNSFISSRPRDRSASAVIKERNNNNDKRSLSEKIQDIVEEEKLYKKEAITKNWQ</sequence>
<protein>
    <recommendedName>
        <fullName evidence="3">ribonuclease H</fullName>
        <ecNumber evidence="3">3.1.26.4</ecNumber>
    </recommendedName>
</protein>
<evidence type="ECO:0000256" key="4">
    <source>
        <dbReference type="ARBA" id="ARBA00022722"/>
    </source>
</evidence>
<evidence type="ECO:0000313" key="11">
    <source>
        <dbReference type="WBParaSite" id="PTRK_0000261000.1"/>
    </source>
</evidence>
<comment type="similarity">
    <text evidence="2">Belongs to the RNase H family.</text>
</comment>
<feature type="compositionally biased region" description="Basic and acidic residues" evidence="8">
    <location>
        <begin position="288"/>
        <end position="310"/>
    </location>
</feature>
<dbReference type="Proteomes" id="UP000038045">
    <property type="component" value="Unplaced"/>
</dbReference>
<dbReference type="STRING" id="131310.A0A0N4Z667"/>
<feature type="region of interest" description="Disordered" evidence="8">
    <location>
        <begin position="272"/>
        <end position="310"/>
    </location>
</feature>
<keyword evidence="4" id="KW-0540">Nuclease</keyword>
<evidence type="ECO:0000256" key="7">
    <source>
        <dbReference type="ARBA" id="ARBA00022801"/>
    </source>
</evidence>
<evidence type="ECO:0000256" key="6">
    <source>
        <dbReference type="ARBA" id="ARBA00022759"/>
    </source>
</evidence>
<dbReference type="InterPro" id="IPR050092">
    <property type="entry name" value="RNase_H"/>
</dbReference>
<reference evidence="11" key="1">
    <citation type="submission" date="2017-02" db="UniProtKB">
        <authorList>
            <consortium name="WormBaseParasite"/>
        </authorList>
    </citation>
    <scope>IDENTIFICATION</scope>
</reference>
<dbReference type="WBParaSite" id="PTRK_0000261000.1">
    <property type="protein sequence ID" value="PTRK_0000261000.1"/>
    <property type="gene ID" value="PTRK_0000261000"/>
</dbReference>
<evidence type="ECO:0000313" key="10">
    <source>
        <dbReference type="Proteomes" id="UP000038045"/>
    </source>
</evidence>
<evidence type="ECO:0000256" key="8">
    <source>
        <dbReference type="SAM" id="MobiDB-lite"/>
    </source>
</evidence>
<dbReference type="GO" id="GO:0046872">
    <property type="term" value="F:metal ion binding"/>
    <property type="evidence" value="ECO:0007669"/>
    <property type="project" value="UniProtKB-KW"/>
</dbReference>
<accession>A0A0N4Z667</accession>
<comment type="catalytic activity">
    <reaction evidence="1">
        <text>Endonucleolytic cleavage to 5'-phosphomonoester.</text>
        <dbReference type="EC" id="3.1.26.4"/>
    </reaction>
</comment>
<dbReference type="AlphaFoldDB" id="A0A0N4Z667"/>